<evidence type="ECO:0000313" key="1">
    <source>
        <dbReference type="EMBL" id="CAL1526443.1"/>
    </source>
</evidence>
<accession>A0AAV2GZY5</accession>
<proteinExistence type="predicted"/>
<sequence>MDESQKKTDIDLDPLLVLTKSKFLQMAANASVIEDSSALFEGSYNNREEIKSLPIEDVCWSIGQMEHVPDSDKIRLMGVMPITSNATSEPLHSSIALTDRMTFENQAMR</sequence>
<feature type="non-terminal residue" evidence="1">
    <location>
        <position position="109"/>
    </location>
</feature>
<keyword evidence="2" id="KW-1185">Reference proteome</keyword>
<evidence type="ECO:0000313" key="2">
    <source>
        <dbReference type="Proteomes" id="UP001497497"/>
    </source>
</evidence>
<organism evidence="1 2">
    <name type="scientific">Lymnaea stagnalis</name>
    <name type="common">Great pond snail</name>
    <name type="synonym">Helix stagnalis</name>
    <dbReference type="NCBI Taxonomy" id="6523"/>
    <lineage>
        <taxon>Eukaryota</taxon>
        <taxon>Metazoa</taxon>
        <taxon>Spiralia</taxon>
        <taxon>Lophotrochozoa</taxon>
        <taxon>Mollusca</taxon>
        <taxon>Gastropoda</taxon>
        <taxon>Heterobranchia</taxon>
        <taxon>Euthyneura</taxon>
        <taxon>Panpulmonata</taxon>
        <taxon>Hygrophila</taxon>
        <taxon>Lymnaeoidea</taxon>
        <taxon>Lymnaeidae</taxon>
        <taxon>Lymnaea</taxon>
    </lineage>
</organism>
<protein>
    <submittedName>
        <fullName evidence="1">Uncharacterized protein</fullName>
    </submittedName>
</protein>
<reference evidence="1 2" key="1">
    <citation type="submission" date="2024-04" db="EMBL/GenBank/DDBJ databases">
        <authorList>
            <consortium name="Genoscope - CEA"/>
            <person name="William W."/>
        </authorList>
    </citation>
    <scope>NUCLEOTIDE SEQUENCE [LARGE SCALE GENOMIC DNA]</scope>
</reference>
<name>A0AAV2GZY5_LYMST</name>
<dbReference type="Proteomes" id="UP001497497">
    <property type="component" value="Unassembled WGS sequence"/>
</dbReference>
<dbReference type="EMBL" id="CAXITT010000005">
    <property type="protein sequence ID" value="CAL1526443.1"/>
    <property type="molecule type" value="Genomic_DNA"/>
</dbReference>
<dbReference type="AlphaFoldDB" id="A0AAV2GZY5"/>
<gene>
    <name evidence="1" type="ORF">GSLYS_00000620001</name>
</gene>
<comment type="caution">
    <text evidence="1">The sequence shown here is derived from an EMBL/GenBank/DDBJ whole genome shotgun (WGS) entry which is preliminary data.</text>
</comment>